<sequence>MKEDLLNHEEKRALLDVAESAIENALNGGPLAPPPLADLPRRLAQPGASFVTLTQGGRLRGCIGSLEPQRPLAEDTHHNALAAAFRDPRFPPLSPSEWPGTEVEVSVLSPPKPLLYENLDDLLRKLAPGMGLVLEHPRGRATYLPQVWEQLPDPELFLTSLARKAGLSPAVYTDPATRLLHYTVDKFTHDDLT</sequence>
<feature type="domain" description="AMMECR1" evidence="1">
    <location>
        <begin position="9"/>
        <end position="193"/>
    </location>
</feature>
<dbReference type="Pfam" id="PF01871">
    <property type="entry name" value="AMMECR1"/>
    <property type="match status" value="1"/>
</dbReference>
<dbReference type="OrthoDB" id="159752at2"/>
<dbReference type="NCBIfam" id="TIGR00296">
    <property type="entry name" value="TIGR00296 family protein"/>
    <property type="match status" value="1"/>
</dbReference>
<evidence type="ECO:0000313" key="3">
    <source>
        <dbReference type="Proteomes" id="UP000321827"/>
    </source>
</evidence>
<dbReference type="Gene3D" id="3.30.1490.150">
    <property type="entry name" value="Hypothetical protein ph0010, domain 2"/>
    <property type="match status" value="1"/>
</dbReference>
<proteinExistence type="predicted"/>
<dbReference type="AlphaFoldDB" id="A0A511RG99"/>
<dbReference type="InterPro" id="IPR023473">
    <property type="entry name" value="AMMECR1"/>
</dbReference>
<dbReference type="PROSITE" id="PS51112">
    <property type="entry name" value="AMMECR1"/>
    <property type="match status" value="1"/>
</dbReference>
<accession>A0A511RG99</accession>
<dbReference type="InterPro" id="IPR036071">
    <property type="entry name" value="AMMECR1_dom_sf"/>
</dbReference>
<protein>
    <recommendedName>
        <fullName evidence="1">AMMECR1 domain-containing protein</fullName>
    </recommendedName>
</protein>
<organism evidence="2 3">
    <name type="scientific">Oceanithermus desulfurans NBRC 100063</name>
    <dbReference type="NCBI Taxonomy" id="1227550"/>
    <lineage>
        <taxon>Bacteria</taxon>
        <taxon>Thermotogati</taxon>
        <taxon>Deinococcota</taxon>
        <taxon>Deinococci</taxon>
        <taxon>Thermales</taxon>
        <taxon>Thermaceae</taxon>
        <taxon>Oceanithermus</taxon>
    </lineage>
</organism>
<dbReference type="Proteomes" id="UP000321827">
    <property type="component" value="Unassembled WGS sequence"/>
</dbReference>
<dbReference type="EMBL" id="BJXN01000001">
    <property type="protein sequence ID" value="GEM88674.1"/>
    <property type="molecule type" value="Genomic_DNA"/>
</dbReference>
<evidence type="ECO:0000259" key="1">
    <source>
        <dbReference type="PROSITE" id="PS51112"/>
    </source>
</evidence>
<reference evidence="2 3" key="1">
    <citation type="submission" date="2019-07" db="EMBL/GenBank/DDBJ databases">
        <title>Whole genome shotgun sequence of Oceanithermus desulfurans NBRC 100063.</title>
        <authorList>
            <person name="Hosoyama A."/>
            <person name="Uohara A."/>
            <person name="Ohji S."/>
            <person name="Ichikawa N."/>
        </authorList>
    </citation>
    <scope>NUCLEOTIDE SEQUENCE [LARGE SCALE GENOMIC DNA]</scope>
    <source>
        <strain evidence="2 3">NBRC 100063</strain>
    </source>
</reference>
<comment type="caution">
    <text evidence="2">The sequence shown here is derived from an EMBL/GenBank/DDBJ whole genome shotgun (WGS) entry which is preliminary data.</text>
</comment>
<name>A0A511RG99_9DEIN</name>
<gene>
    <name evidence="2" type="ORF">ODE01S_01080</name>
</gene>
<dbReference type="SUPFAM" id="SSF143447">
    <property type="entry name" value="AMMECR1-like"/>
    <property type="match status" value="1"/>
</dbReference>
<dbReference type="RefSeq" id="WP_147144806.1">
    <property type="nucleotide sequence ID" value="NZ_BJXN01000001.1"/>
</dbReference>
<dbReference type="Gene3D" id="3.30.700.20">
    <property type="entry name" value="Hypothetical protein ph0010, domain 1"/>
    <property type="match status" value="1"/>
</dbReference>
<dbReference type="PANTHER" id="PTHR13016:SF0">
    <property type="entry name" value="AMME SYNDROME CANDIDATE GENE 1 PROTEIN"/>
    <property type="match status" value="1"/>
</dbReference>
<dbReference type="InterPro" id="IPR027485">
    <property type="entry name" value="AMMECR1_N"/>
</dbReference>
<dbReference type="InterPro" id="IPR027623">
    <property type="entry name" value="AmmeMemoSam_A"/>
</dbReference>
<evidence type="ECO:0000313" key="2">
    <source>
        <dbReference type="EMBL" id="GEM88674.1"/>
    </source>
</evidence>
<dbReference type="InterPro" id="IPR002733">
    <property type="entry name" value="AMMECR1_domain"/>
</dbReference>
<dbReference type="PANTHER" id="PTHR13016">
    <property type="entry name" value="AMMECR1 HOMOLOG"/>
    <property type="match status" value="1"/>
</dbReference>
<dbReference type="NCBIfam" id="TIGR04335">
    <property type="entry name" value="AmmeMemoSam_A"/>
    <property type="match status" value="1"/>
</dbReference>